<evidence type="ECO:0000313" key="15">
    <source>
        <dbReference type="Proteomes" id="UP000694424"/>
    </source>
</evidence>
<keyword evidence="4" id="KW-0677">Repeat</keyword>
<keyword evidence="5 11" id="KW-1015">Disulfide bond</keyword>
<dbReference type="Proteomes" id="UP000694424">
    <property type="component" value="Unplaced"/>
</dbReference>
<keyword evidence="6" id="KW-0675">Receptor</keyword>
<evidence type="ECO:0000256" key="12">
    <source>
        <dbReference type="SAM" id="MobiDB-lite"/>
    </source>
</evidence>
<evidence type="ECO:0000259" key="13">
    <source>
        <dbReference type="PROSITE" id="PS50287"/>
    </source>
</evidence>
<dbReference type="PRINTS" id="PR00258">
    <property type="entry name" value="SPERACTRCPTR"/>
</dbReference>
<keyword evidence="3" id="KW-0732">Signal</keyword>
<dbReference type="GO" id="GO:0016020">
    <property type="term" value="C:membrane"/>
    <property type="evidence" value="ECO:0007669"/>
    <property type="project" value="InterPro"/>
</dbReference>
<evidence type="ECO:0000256" key="7">
    <source>
        <dbReference type="ARBA" id="ARBA00023180"/>
    </source>
</evidence>
<evidence type="ECO:0000256" key="4">
    <source>
        <dbReference type="ARBA" id="ARBA00022737"/>
    </source>
</evidence>
<dbReference type="InterPro" id="IPR001190">
    <property type="entry name" value="SRCR"/>
</dbReference>
<evidence type="ECO:0000256" key="2">
    <source>
        <dbReference type="ARBA" id="ARBA00022525"/>
    </source>
</evidence>
<evidence type="ECO:0000256" key="9">
    <source>
        <dbReference type="ARBA" id="ARBA00064153"/>
    </source>
</evidence>
<feature type="domain" description="SRCR" evidence="13">
    <location>
        <begin position="24"/>
        <end position="125"/>
    </location>
</feature>
<dbReference type="AlphaFoldDB" id="A0A8B9QNV1"/>
<feature type="domain" description="SRCR" evidence="13">
    <location>
        <begin position="233"/>
        <end position="312"/>
    </location>
</feature>
<comment type="subcellular location">
    <subcellularLocation>
        <location evidence="1">Secreted</location>
    </subcellularLocation>
</comment>
<dbReference type="FunFam" id="3.10.250.10:FF:000003">
    <property type="entry name" value="Deleted in malignant brain tumors 1"/>
    <property type="match status" value="1"/>
</dbReference>
<accession>A0A8B9QNV1</accession>
<evidence type="ECO:0000256" key="6">
    <source>
        <dbReference type="ARBA" id="ARBA00023170"/>
    </source>
</evidence>
<evidence type="ECO:0000256" key="3">
    <source>
        <dbReference type="ARBA" id="ARBA00022729"/>
    </source>
</evidence>
<keyword evidence="2" id="KW-0964">Secreted</keyword>
<evidence type="ECO:0000256" key="10">
    <source>
        <dbReference type="ARBA" id="ARBA00069168"/>
    </source>
</evidence>
<feature type="disulfide bond" evidence="11">
    <location>
        <begin position="94"/>
        <end position="104"/>
    </location>
</feature>
<dbReference type="SMART" id="SM00202">
    <property type="entry name" value="SR"/>
    <property type="match status" value="3"/>
</dbReference>
<comment type="caution">
    <text evidence="11">Lacks conserved residue(s) required for the propagation of feature annotation.</text>
</comment>
<keyword evidence="15" id="KW-1185">Reference proteome</keyword>
<proteinExistence type="predicted"/>
<sequence length="445" mass="48572">TTIPLCFSKNFLSKYCTPHVRLSLRLVNSRNRCKGRVEVYYQGRAWGTVCDDSWDISDAEGVCNQLACGHAVSSSGSVTFTHSPRNTVMDDVQCRGNENYLWECSHRGWYRQSRDSQQDASVVCSEMSLRLINGRTRCEGRIEVYYQGSWGTVCDDSWDINDAQVMCQQLGCGNALSAPGNAHFSPGSGNIFLDDVQCHGNESYLWECSHSGWSVHNCGHKEDASVLCSEISLRLENGGNRCEGCVEIFYKGLWGTVCDDLWDISDAQVICRQLGCGQPTSAPGAAHFGEGSGVIFLDDVQHLSNTNIIPICQLNPPLFSLVILTGSQRDEPSRRAMPPEFPKENQSAGPVLFLPLRLTKAGPSTGAVWRSTTPQHGGRSTRAPGAWLMPRQRRPGAAAPRSAGYGPCSGPCSSAGRNARGRTSPWRGPIEDVGVPCSAPVWSFV</sequence>
<feature type="disulfide bond" evidence="11">
    <location>
        <begin position="198"/>
        <end position="208"/>
    </location>
</feature>
<evidence type="ECO:0000256" key="5">
    <source>
        <dbReference type="ARBA" id="ARBA00023157"/>
    </source>
</evidence>
<name>A0A8B9QNV1_APTOW</name>
<comment type="subunit">
    <text evidence="9">Interacts with LGALS1 and laminin.</text>
</comment>
<dbReference type="Ensembl" id="ENSAOWT00000032609.1">
    <property type="protein sequence ID" value="ENSAOWP00000028792.1"/>
    <property type="gene ID" value="ENSAOWG00000019395.1"/>
</dbReference>
<feature type="disulfide bond" evidence="11">
    <location>
        <begin position="154"/>
        <end position="218"/>
    </location>
</feature>
<reference evidence="14" key="2">
    <citation type="submission" date="2025-09" db="UniProtKB">
        <authorList>
            <consortium name="Ensembl"/>
        </authorList>
    </citation>
    <scope>IDENTIFICATION</scope>
</reference>
<dbReference type="FunFam" id="3.10.250.10:FF:000002">
    <property type="entry name" value="Scavenger receptor cysteine-rich type 1 protein M130"/>
    <property type="match status" value="1"/>
</dbReference>
<dbReference type="PROSITE" id="PS00420">
    <property type="entry name" value="SRCR_1"/>
    <property type="match status" value="2"/>
</dbReference>
<evidence type="ECO:0000256" key="8">
    <source>
        <dbReference type="ARBA" id="ARBA00058074"/>
    </source>
</evidence>
<reference evidence="14" key="1">
    <citation type="submission" date="2025-08" db="UniProtKB">
        <authorList>
            <consortium name="Ensembl"/>
        </authorList>
    </citation>
    <scope>IDENTIFICATION</scope>
</reference>
<feature type="region of interest" description="Disordered" evidence="12">
    <location>
        <begin position="364"/>
        <end position="386"/>
    </location>
</feature>
<protein>
    <recommendedName>
        <fullName evidence="10">Soluble scavenger receptor cysteine-rich domain-containing protein SSC5D</fullName>
    </recommendedName>
</protein>
<feature type="domain" description="SRCR" evidence="13">
    <location>
        <begin position="129"/>
        <end position="229"/>
    </location>
</feature>
<comment type="function">
    <text evidence="8">Binds to extracellular matrix proteins. Binds to pathogen-associated molecular patterns (PAMPs) present on the cell walls of Gram-positive and Gram-negative bacteria and fungi, behaving as a pattern recognition receptor (PRR). Induces bacterial and fungal aggregation and subsequent inhibition of PAMP-induced cytokine release. Does not possess intrinsic bactericidal activity. May play a role in the innate defense and homeostasis of certain epithelial surfaces.</text>
</comment>
<dbReference type="InterPro" id="IPR036772">
    <property type="entry name" value="SRCR-like_dom_sf"/>
</dbReference>
<dbReference type="Gene3D" id="3.10.250.10">
    <property type="entry name" value="SRCR-like domain"/>
    <property type="match status" value="3"/>
</dbReference>
<dbReference type="PANTHER" id="PTHR19331">
    <property type="entry name" value="SCAVENGER RECEPTOR DOMAIN-CONTAINING"/>
    <property type="match status" value="1"/>
</dbReference>
<keyword evidence="7" id="KW-0325">Glycoprotein</keyword>
<evidence type="ECO:0000256" key="1">
    <source>
        <dbReference type="ARBA" id="ARBA00004613"/>
    </source>
</evidence>
<evidence type="ECO:0000313" key="14">
    <source>
        <dbReference type="Ensembl" id="ENSAOWP00000028792.1"/>
    </source>
</evidence>
<dbReference type="PANTHER" id="PTHR19331:SF22">
    <property type="entry name" value="DELETED IN MALIGNANT BRAIN TUMORS 1 PROTEIN"/>
    <property type="match status" value="1"/>
</dbReference>
<dbReference type="PROSITE" id="PS50287">
    <property type="entry name" value="SRCR_2"/>
    <property type="match status" value="3"/>
</dbReference>
<organism evidence="14 15">
    <name type="scientific">Apteryx owenii</name>
    <name type="common">Little spotted kiwi</name>
    <dbReference type="NCBI Taxonomy" id="8824"/>
    <lineage>
        <taxon>Eukaryota</taxon>
        <taxon>Metazoa</taxon>
        <taxon>Chordata</taxon>
        <taxon>Craniata</taxon>
        <taxon>Vertebrata</taxon>
        <taxon>Euteleostomi</taxon>
        <taxon>Archelosauria</taxon>
        <taxon>Archosauria</taxon>
        <taxon>Dinosauria</taxon>
        <taxon>Saurischia</taxon>
        <taxon>Theropoda</taxon>
        <taxon>Coelurosauria</taxon>
        <taxon>Aves</taxon>
        <taxon>Palaeognathae</taxon>
        <taxon>Apterygiformes</taxon>
        <taxon>Apterygidae</taxon>
        <taxon>Apteryx</taxon>
    </lineage>
</organism>
<feature type="disulfide bond" evidence="11">
    <location>
        <begin position="63"/>
        <end position="124"/>
    </location>
</feature>
<dbReference type="FunFam" id="3.10.250.10:FF:000007">
    <property type="entry name" value="Soluble scavenger receptor cysteine-rich domain-containing protein SSC5D"/>
    <property type="match status" value="1"/>
</dbReference>
<feature type="disulfide bond" evidence="11">
    <location>
        <begin position="167"/>
        <end position="228"/>
    </location>
</feature>
<evidence type="ECO:0000256" key="11">
    <source>
        <dbReference type="PROSITE-ProRule" id="PRU00196"/>
    </source>
</evidence>
<dbReference type="SUPFAM" id="SSF56487">
    <property type="entry name" value="SRCR-like"/>
    <property type="match status" value="3"/>
</dbReference>
<dbReference type="Pfam" id="PF00530">
    <property type="entry name" value="SRCR"/>
    <property type="match status" value="3"/>
</dbReference>